<feature type="disulfide bond" evidence="8">
    <location>
        <begin position="674"/>
        <end position="689"/>
    </location>
</feature>
<feature type="domain" description="EGF-like" evidence="10">
    <location>
        <begin position="930"/>
        <end position="967"/>
    </location>
</feature>
<comment type="caution">
    <text evidence="11">The sequence shown here is derived from an EMBL/GenBank/DDBJ whole genome shotgun (WGS) entry which is preliminary data.</text>
</comment>
<evidence type="ECO:0000256" key="7">
    <source>
        <dbReference type="PROSITE-ProRule" id="PRU00076"/>
    </source>
</evidence>
<evidence type="ECO:0000256" key="8">
    <source>
        <dbReference type="PROSITE-ProRule" id="PRU00124"/>
    </source>
</evidence>
<keyword evidence="12" id="KW-1185">Reference proteome</keyword>
<dbReference type="PROSITE" id="PS00022">
    <property type="entry name" value="EGF_1"/>
    <property type="match status" value="2"/>
</dbReference>
<reference evidence="11" key="1">
    <citation type="submission" date="2021-02" db="EMBL/GenBank/DDBJ databases">
        <authorList>
            <person name="Nowell W R."/>
        </authorList>
    </citation>
    <scope>NUCLEOTIDE SEQUENCE</scope>
</reference>
<proteinExistence type="predicted"/>
<keyword evidence="2" id="KW-0812">Transmembrane</keyword>
<comment type="caution">
    <text evidence="7">Lacks conserved residue(s) required for the propagation of feature annotation.</text>
</comment>
<keyword evidence="7" id="KW-0245">EGF-like domain</keyword>
<dbReference type="PROSITE" id="PS50068">
    <property type="entry name" value="LDLRA_2"/>
    <property type="match status" value="2"/>
</dbReference>
<evidence type="ECO:0000256" key="6">
    <source>
        <dbReference type="ARBA" id="ARBA00023157"/>
    </source>
</evidence>
<feature type="compositionally biased region" description="Low complexity" evidence="9">
    <location>
        <begin position="1164"/>
        <end position="1173"/>
    </location>
</feature>
<dbReference type="GO" id="GO:0005886">
    <property type="term" value="C:plasma membrane"/>
    <property type="evidence" value="ECO:0007669"/>
    <property type="project" value="TreeGrafter"/>
</dbReference>
<keyword evidence="6 7" id="KW-1015">Disulfide bond</keyword>
<evidence type="ECO:0000313" key="12">
    <source>
        <dbReference type="Proteomes" id="UP000663828"/>
    </source>
</evidence>
<dbReference type="PANTHER" id="PTHR24270">
    <property type="entry name" value="LOW-DENSITY LIPOPROTEIN RECEPTOR-RELATED"/>
    <property type="match status" value="1"/>
</dbReference>
<dbReference type="Proteomes" id="UP000663828">
    <property type="component" value="Unassembled WGS sequence"/>
</dbReference>
<evidence type="ECO:0000256" key="4">
    <source>
        <dbReference type="ARBA" id="ARBA00022989"/>
    </source>
</evidence>
<dbReference type="Pfam" id="PF00008">
    <property type="entry name" value="EGF"/>
    <property type="match status" value="1"/>
</dbReference>
<dbReference type="InterPro" id="IPR050685">
    <property type="entry name" value="LDLR"/>
</dbReference>
<dbReference type="SMART" id="SM00192">
    <property type="entry name" value="LDLa"/>
    <property type="match status" value="6"/>
</dbReference>
<evidence type="ECO:0000256" key="9">
    <source>
        <dbReference type="SAM" id="MobiDB-lite"/>
    </source>
</evidence>
<keyword evidence="4" id="KW-1133">Transmembrane helix</keyword>
<dbReference type="InterPro" id="IPR000742">
    <property type="entry name" value="EGF"/>
</dbReference>
<dbReference type="SUPFAM" id="SSF57196">
    <property type="entry name" value="EGF/Laminin"/>
    <property type="match status" value="1"/>
</dbReference>
<evidence type="ECO:0000256" key="3">
    <source>
        <dbReference type="ARBA" id="ARBA00022737"/>
    </source>
</evidence>
<evidence type="ECO:0000259" key="10">
    <source>
        <dbReference type="PROSITE" id="PS50026"/>
    </source>
</evidence>
<feature type="domain" description="EGF-like" evidence="10">
    <location>
        <begin position="1001"/>
        <end position="1047"/>
    </location>
</feature>
<feature type="region of interest" description="Disordered" evidence="9">
    <location>
        <begin position="1148"/>
        <end position="1173"/>
    </location>
</feature>
<accession>A0A814FPW2</accession>
<protein>
    <recommendedName>
        <fullName evidence="10">EGF-like domain-containing protein</fullName>
    </recommendedName>
</protein>
<feature type="disulfide bond" evidence="7">
    <location>
        <begin position="938"/>
        <end position="955"/>
    </location>
</feature>
<name>A0A814FPW2_ADIRI</name>
<gene>
    <name evidence="11" type="ORF">XAT740_LOCUS12425</name>
</gene>
<keyword evidence="3" id="KW-0677">Repeat</keyword>
<dbReference type="CDD" id="cd00054">
    <property type="entry name" value="EGF_CA"/>
    <property type="match status" value="1"/>
</dbReference>
<keyword evidence="5" id="KW-0472">Membrane</keyword>
<evidence type="ECO:0000256" key="2">
    <source>
        <dbReference type="ARBA" id="ARBA00022692"/>
    </source>
</evidence>
<dbReference type="InterPro" id="IPR002172">
    <property type="entry name" value="LDrepeatLR_classA_rpt"/>
</dbReference>
<dbReference type="PROSITE" id="PS50026">
    <property type="entry name" value="EGF_3"/>
    <property type="match status" value="2"/>
</dbReference>
<dbReference type="EMBL" id="CAJNOR010000701">
    <property type="protein sequence ID" value="CAF0985709.1"/>
    <property type="molecule type" value="Genomic_DNA"/>
</dbReference>
<comment type="subcellular location">
    <subcellularLocation>
        <location evidence="1">Membrane</location>
        <topology evidence="1">Single-pass membrane protein</topology>
    </subcellularLocation>
</comment>
<feature type="disulfide bond" evidence="7">
    <location>
        <begin position="1037"/>
        <end position="1046"/>
    </location>
</feature>
<evidence type="ECO:0000256" key="5">
    <source>
        <dbReference type="ARBA" id="ARBA00023136"/>
    </source>
</evidence>
<feature type="disulfide bond" evidence="7">
    <location>
        <begin position="957"/>
        <end position="966"/>
    </location>
</feature>
<feature type="compositionally biased region" description="Polar residues" evidence="9">
    <location>
        <begin position="1148"/>
        <end position="1163"/>
    </location>
</feature>
<sequence length="1610" mass="186732">MYKTDENFYDENEDQYCIYHYTLDSTKDLILSSRSFYTYCIRTNETYLESHRPNSPISFNELRQRGITHYELLTWSAPIDIVEDYQIYLMNISQNISILGLKHFYNCTWPLFGPSCQLKFEIEHKSIDDLIIKSLRQFGDEDDQEYLTKPTSCYIHLSCNYIYPYPLCLDWREICDGIIHCLNDAIDEQFCFELELNECTHSDEYRCHNGAQCISSGFWHDDPYHPDCLDRSDEFLDYSRDCYINSVIACEEHTCRADSNAFVCGDGSCDDFFDCRNGRSEQLDILWNEKPIDQILGKECWKLISCLARINTFEDCDCIQFDSCSRSIRLSCPELFRYPSYPVALGHIYFFYTNTQRNYYQPREFVSPVYVCFNKTLCPFFNKTVRITLDNQTFFTCHNQPDLPIRNHDQIRSWHHFRKAVETFYSANCMTYDQVNRYMKNDCDSHSQLYQCLQSDKCVSKHRLLDSIQDCPLNDDETYEHSCALTYNKYRFQCRNNETLKCISPLLYAHTEYDCLTRKVSSDHENGIEKTNINTMISFATLCDGLEDHRPLIMDDQTIETDETNCDYHIWPCNTTYTHCDGYWNCDNGLDEVGCSSNLISSSLNLSCQPMQHICISSITLTPICLNITLVNDNFIDCLGAFDERHLCRNKFNNPTQRYRCSEEEHCYNPNVVCDGKSDCWNDEDERLCDYITNKYGMNEYFTWTSEHVTCSKDMARYKLYVFEILCSLDQTRKRNIVHFTLDSSTVYPNVLETSKNSKSTDNSLSMYELLSDSKLKSHYSNFPTYHRLCNRGIPIQTGRISTCLCPPSYYGDKCEYQSQRVTVTLQCGTKIEWRMIFLIGITLIDNDSIVHSFEQFVYTAVHDCRTKFTTYFLYNSRSKDQKKEYSIRIDVYAGNTSNYRSSWLYPIKFPFLPVHRMPIQIIIPSLSINANSHSSICGNHGTLKRYVTNGETFCHCNSGWRGIRCDIPYQCHCSPDSICMGTSTSCLCPVHKFGTRCYLEYDVCKSNLSSPCFNNGICIPTDRRFVDAKKKFTCSCPDGFSGDQCEFNSSRIEIDFDEELNLLHKKVAAHFITVYANTSHKHATHDFSFAPVSRVHIDSYVLLRILSSSLSLSLAVMNNHNEGYESPVASDQFHQISPLQIRKQNNEWTTNKRPRNNSSPPCQQQTETTREMNTTQTRMIQPIGNSKISFPPIIVKFKSEQHASIKEITDDLTTKWNVQHGINLAITARFGHMHSLLIFVDDSPTFESLLDPNRWPKSLKEIEIEVKVPRQLPPEYSLIIQQFHRNWNEDEWLIELQLRYVSLFKITRMRVKDGSALNAVRADFKSVEEVKTLIKSGKINVGSMTHPVKPYHLPIRINKCLKCLRHDHTTKSCTRTRLCPRCAEEHSLEHGCNNPEKCINCEGDHVSGHSACPIVQEKRHALMEQSKRQRAELLVRADQQQRTYKAHGNDYPGINTDHYRRLPSQLLHQSAEGPRRSYAETITKQNEQGPQKNIEFTISSFMERMERRLEAFSTRLSSQLCEIEKKINTFTDRHYKLENVINEIILPAIQELSSIVSQTSKTKATQVALKNLSEKINGITSNQQSQSIADANQSTANQSSLLAANGLYH</sequence>
<dbReference type="Gene3D" id="2.40.128.620">
    <property type="match status" value="1"/>
</dbReference>
<organism evidence="11 12">
    <name type="scientific">Adineta ricciae</name>
    <name type="common">Rotifer</name>
    <dbReference type="NCBI Taxonomy" id="249248"/>
    <lineage>
        <taxon>Eukaryota</taxon>
        <taxon>Metazoa</taxon>
        <taxon>Spiralia</taxon>
        <taxon>Gnathifera</taxon>
        <taxon>Rotifera</taxon>
        <taxon>Eurotatoria</taxon>
        <taxon>Bdelloidea</taxon>
        <taxon>Adinetida</taxon>
        <taxon>Adinetidae</taxon>
        <taxon>Adineta</taxon>
    </lineage>
</organism>
<dbReference type="PRINTS" id="PR00261">
    <property type="entry name" value="LDLRECEPTOR"/>
</dbReference>
<dbReference type="SMART" id="SM00181">
    <property type="entry name" value="EGF"/>
    <property type="match status" value="3"/>
</dbReference>
<evidence type="ECO:0000256" key="1">
    <source>
        <dbReference type="ARBA" id="ARBA00004167"/>
    </source>
</evidence>
<dbReference type="PANTHER" id="PTHR24270:SF61">
    <property type="entry name" value="EGF-LIKE DOMAIN-CONTAINING PROTEIN"/>
    <property type="match status" value="1"/>
</dbReference>
<evidence type="ECO:0000313" key="11">
    <source>
        <dbReference type="EMBL" id="CAF0985709.1"/>
    </source>
</evidence>
<dbReference type="Gene3D" id="2.10.25.10">
    <property type="entry name" value="Laminin"/>
    <property type="match status" value="1"/>
</dbReference>
<dbReference type="PROSITE" id="PS01186">
    <property type="entry name" value="EGF_2"/>
    <property type="match status" value="2"/>
</dbReference>